<evidence type="ECO:0008006" key="3">
    <source>
        <dbReference type="Google" id="ProtNLM"/>
    </source>
</evidence>
<accession>A0ABX2GN62</accession>
<proteinExistence type="predicted"/>
<reference evidence="1 2" key="1">
    <citation type="journal article" date="2020" name="Cell Host Microbe">
        <title>Functional and Genomic Variation between Human-Derived Isolates of Lachnospiraceae Reveals Inter- and Intra-Species Diversity.</title>
        <authorList>
            <person name="Sorbara M.T."/>
            <person name="Littmann E.R."/>
            <person name="Fontana E."/>
            <person name="Moody T.U."/>
            <person name="Kohout C.E."/>
            <person name="Gjonbalaj M."/>
            <person name="Eaton V."/>
            <person name="Seok R."/>
            <person name="Leiner I.M."/>
            <person name="Pamer E.G."/>
        </authorList>
    </citation>
    <scope>NUCLEOTIDE SEQUENCE [LARGE SCALE GENOMIC DNA]</scope>
    <source>
        <strain evidence="1 2">MSK.20.11</strain>
    </source>
</reference>
<name>A0ABX2GN62_9FIRM</name>
<dbReference type="EMBL" id="JAAIPF010000007">
    <property type="protein sequence ID" value="NSF73106.1"/>
    <property type="molecule type" value="Genomic_DNA"/>
</dbReference>
<evidence type="ECO:0000313" key="1">
    <source>
        <dbReference type="EMBL" id="NSF73106.1"/>
    </source>
</evidence>
<keyword evidence="2" id="KW-1185">Reference proteome</keyword>
<gene>
    <name evidence="1" type="ORF">G4952_04555</name>
</gene>
<dbReference type="Proteomes" id="UP000822152">
    <property type="component" value="Unassembled WGS sequence"/>
</dbReference>
<organism evidence="1 2">
    <name type="scientific">Blautia wexlerae</name>
    <dbReference type="NCBI Taxonomy" id="418240"/>
    <lineage>
        <taxon>Bacteria</taxon>
        <taxon>Bacillati</taxon>
        <taxon>Bacillota</taxon>
        <taxon>Clostridia</taxon>
        <taxon>Lachnospirales</taxon>
        <taxon>Lachnospiraceae</taxon>
        <taxon>Blautia</taxon>
    </lineage>
</organism>
<dbReference type="RefSeq" id="WP_173742819.1">
    <property type="nucleotide sequence ID" value="NZ_JAAIPF010000007.1"/>
</dbReference>
<evidence type="ECO:0000313" key="2">
    <source>
        <dbReference type="Proteomes" id="UP000822152"/>
    </source>
</evidence>
<sequence>MHIEEVLASQGVYISTTSGVSMYPMLRDRRDTIIIRPVSGRLKKYEVPLYRRGEDYVLHRIVKVTPEGYVICGDNCLNREYRVTDGEIIGVLCGFYRGDREVDMNGCGYRLYCRFWVAVYPVRYVVKRGWMLVKRGLKCILR</sequence>
<comment type="caution">
    <text evidence="1">The sequence shown here is derived from an EMBL/GenBank/DDBJ whole genome shotgun (WGS) entry which is preliminary data.</text>
</comment>
<protein>
    <recommendedName>
        <fullName evidence="3">Signal peptidase I</fullName>
    </recommendedName>
</protein>